<accession>A0A8J2KWT4</accession>
<protein>
    <submittedName>
        <fullName evidence="1">Uncharacterized protein</fullName>
    </submittedName>
</protein>
<evidence type="ECO:0000313" key="1">
    <source>
        <dbReference type="EMBL" id="CAG7820674.1"/>
    </source>
</evidence>
<keyword evidence="2" id="KW-1185">Reference proteome</keyword>
<comment type="caution">
    <text evidence="1">The sequence shown here is derived from an EMBL/GenBank/DDBJ whole genome shotgun (WGS) entry which is preliminary data.</text>
</comment>
<reference evidence="1" key="1">
    <citation type="submission" date="2021-06" db="EMBL/GenBank/DDBJ databases">
        <authorList>
            <person name="Hodson N. C."/>
            <person name="Mongue J. A."/>
            <person name="Jaron S. K."/>
        </authorList>
    </citation>
    <scope>NUCLEOTIDE SEQUENCE</scope>
</reference>
<dbReference type="EMBL" id="CAJVCH010486691">
    <property type="protein sequence ID" value="CAG7820674.1"/>
    <property type="molecule type" value="Genomic_DNA"/>
</dbReference>
<name>A0A8J2KWT4_9HEXA</name>
<proteinExistence type="predicted"/>
<feature type="non-terminal residue" evidence="1">
    <location>
        <position position="1"/>
    </location>
</feature>
<gene>
    <name evidence="1" type="ORF">AFUS01_LOCUS31053</name>
</gene>
<evidence type="ECO:0000313" key="2">
    <source>
        <dbReference type="Proteomes" id="UP000708208"/>
    </source>
</evidence>
<dbReference type="Proteomes" id="UP000708208">
    <property type="component" value="Unassembled WGS sequence"/>
</dbReference>
<sequence>FASEAVVVYTLEACEVDVVGDVPFEDITEDIFAPIVIFVKVAGVPDVRFSVLLKDTSSDVSVNVTVSVQTSVFVTLSDVTLAWITVLVVG</sequence>
<organism evidence="1 2">
    <name type="scientific">Allacma fusca</name>
    <dbReference type="NCBI Taxonomy" id="39272"/>
    <lineage>
        <taxon>Eukaryota</taxon>
        <taxon>Metazoa</taxon>
        <taxon>Ecdysozoa</taxon>
        <taxon>Arthropoda</taxon>
        <taxon>Hexapoda</taxon>
        <taxon>Collembola</taxon>
        <taxon>Symphypleona</taxon>
        <taxon>Sminthuridae</taxon>
        <taxon>Allacma</taxon>
    </lineage>
</organism>
<dbReference type="AlphaFoldDB" id="A0A8J2KWT4"/>